<keyword evidence="4 7" id="KW-0812">Transmembrane</keyword>
<feature type="transmembrane region" description="Helical" evidence="7">
    <location>
        <begin position="285"/>
        <end position="306"/>
    </location>
</feature>
<protein>
    <submittedName>
        <fullName evidence="8">Respiratory nitrite reductase-specific menaquinol--cytochrome-c reductase complex subunit NrfD</fullName>
    </submittedName>
</protein>
<feature type="transmembrane region" description="Helical" evidence="7">
    <location>
        <begin position="16"/>
        <end position="36"/>
    </location>
</feature>
<keyword evidence="3" id="KW-1003">Cell membrane</keyword>
<dbReference type="Proteomes" id="UP000294555">
    <property type="component" value="Unassembled WGS sequence"/>
</dbReference>
<feature type="transmembrane region" description="Helical" evidence="7">
    <location>
        <begin position="175"/>
        <end position="198"/>
    </location>
</feature>
<accession>A0A4R1N885</accession>
<gene>
    <name evidence="8" type="ORF">EZJ58_1485</name>
</gene>
<evidence type="ECO:0000313" key="8">
    <source>
        <dbReference type="EMBL" id="TCL03413.1"/>
    </source>
</evidence>
<dbReference type="RefSeq" id="WP_132922281.1">
    <property type="nucleotide sequence ID" value="NZ_SJOI01000001.1"/>
</dbReference>
<dbReference type="GO" id="GO:0005886">
    <property type="term" value="C:plasma membrane"/>
    <property type="evidence" value="ECO:0007669"/>
    <property type="project" value="UniProtKB-SubCell"/>
</dbReference>
<name>A0A4R1N885_9GAMM</name>
<feature type="transmembrane region" description="Helical" evidence="7">
    <location>
        <begin position="94"/>
        <end position="114"/>
    </location>
</feature>
<keyword evidence="6 7" id="KW-0472">Membrane</keyword>
<dbReference type="AlphaFoldDB" id="A0A4R1N885"/>
<dbReference type="InterPro" id="IPR005614">
    <property type="entry name" value="NrfD-like"/>
</dbReference>
<dbReference type="PANTHER" id="PTHR34856">
    <property type="entry name" value="PROTEIN NRFD"/>
    <property type="match status" value="1"/>
</dbReference>
<keyword evidence="9" id="KW-1185">Reference proteome</keyword>
<feature type="transmembrane region" description="Helical" evidence="7">
    <location>
        <begin position="218"/>
        <end position="237"/>
    </location>
</feature>
<evidence type="ECO:0000256" key="2">
    <source>
        <dbReference type="ARBA" id="ARBA00008929"/>
    </source>
</evidence>
<dbReference type="PANTHER" id="PTHR34856:SF2">
    <property type="entry name" value="PROTEIN NRFD"/>
    <property type="match status" value="1"/>
</dbReference>
<comment type="caution">
    <text evidence="8">The sequence shown here is derived from an EMBL/GenBank/DDBJ whole genome shotgun (WGS) entry which is preliminary data.</text>
</comment>
<evidence type="ECO:0000256" key="1">
    <source>
        <dbReference type="ARBA" id="ARBA00004651"/>
    </source>
</evidence>
<dbReference type="InterPro" id="IPR017566">
    <property type="entry name" value="NrfD"/>
</dbReference>
<dbReference type="InterPro" id="IPR052049">
    <property type="entry name" value="Electron_transfer_protein"/>
</dbReference>
<evidence type="ECO:0000256" key="7">
    <source>
        <dbReference type="SAM" id="Phobius"/>
    </source>
</evidence>
<evidence type="ECO:0000256" key="4">
    <source>
        <dbReference type="ARBA" id="ARBA00022692"/>
    </source>
</evidence>
<evidence type="ECO:0000313" key="9">
    <source>
        <dbReference type="Proteomes" id="UP000294555"/>
    </source>
</evidence>
<feature type="transmembrane region" description="Helical" evidence="7">
    <location>
        <begin position="249"/>
        <end position="273"/>
    </location>
</feature>
<proteinExistence type="inferred from homology"/>
<feature type="transmembrane region" description="Helical" evidence="7">
    <location>
        <begin position="141"/>
        <end position="163"/>
    </location>
</feature>
<keyword evidence="5 7" id="KW-1133">Transmembrane helix</keyword>
<feature type="transmembrane region" description="Helical" evidence="7">
    <location>
        <begin position="56"/>
        <end position="74"/>
    </location>
</feature>
<dbReference type="EMBL" id="SJOI01000001">
    <property type="protein sequence ID" value="TCL03413.1"/>
    <property type="molecule type" value="Genomic_DNA"/>
</dbReference>
<dbReference type="NCBIfam" id="TIGR03148">
    <property type="entry name" value="cyt_nit_nrfD"/>
    <property type="match status" value="1"/>
</dbReference>
<organism evidence="8 9">
    <name type="scientific">Sodalis ligni</name>
    <dbReference type="NCBI Taxonomy" id="2697027"/>
    <lineage>
        <taxon>Bacteria</taxon>
        <taxon>Pseudomonadati</taxon>
        <taxon>Pseudomonadota</taxon>
        <taxon>Gammaproteobacteria</taxon>
        <taxon>Enterobacterales</taxon>
        <taxon>Bruguierivoracaceae</taxon>
        <taxon>Sodalis</taxon>
    </lineage>
</organism>
<evidence type="ECO:0000256" key="6">
    <source>
        <dbReference type="ARBA" id="ARBA00023136"/>
    </source>
</evidence>
<evidence type="ECO:0000256" key="5">
    <source>
        <dbReference type="ARBA" id="ARBA00022989"/>
    </source>
</evidence>
<reference evidence="8 9" key="1">
    <citation type="submission" date="2019-02" db="EMBL/GenBank/DDBJ databases">
        <title>Investigation of anaerobic lignin degradation for improved lignocellulosic biofuels.</title>
        <authorList>
            <person name="Deangelis K."/>
        </authorList>
    </citation>
    <scope>NUCLEOTIDE SEQUENCE [LARGE SCALE GENOMIC DNA]</scope>
    <source>
        <strain evidence="8 9">159R</strain>
    </source>
</reference>
<comment type="subcellular location">
    <subcellularLocation>
        <location evidence="1">Cell membrane</location>
        <topology evidence="1">Multi-pass membrane protein</topology>
    </subcellularLocation>
</comment>
<comment type="similarity">
    <text evidence="2">Belongs to the NrfD family.</text>
</comment>
<dbReference type="Gene3D" id="1.20.1630.10">
    <property type="entry name" value="Formate dehydrogenase/DMSO reductase domain"/>
    <property type="match status" value="1"/>
</dbReference>
<evidence type="ECO:0000256" key="3">
    <source>
        <dbReference type="ARBA" id="ARBA00022475"/>
    </source>
</evidence>
<dbReference type="OrthoDB" id="31166at2"/>
<dbReference type="Pfam" id="PF03916">
    <property type="entry name" value="NrfD"/>
    <property type="match status" value="1"/>
</dbReference>
<sequence length="312" mass="34485">MNTAFHFDTLVWDWPIAVYLLLIGISSGMVIIAVLLKRHILVANAADDGVIKATTIIAPLTVILGLVILIFHLARSWTFWYLMVFYNPHSIMSLGVMLFQIYMAVLILWIIAIYQAKISDIINLAWVSRLVRLIAKGERGLDIIMIFLAVLLGVYTGFLLLALKSYPLLNNPVLPLLFLASGLTSAVAMAILCGLMFYKQSVHSPSLAFIHKLELPLIIMEFGLLAVFFIGLIFGGGQKEVAAATALRGFWGAVFWLGVMGLGILLPIALKLLCSERIKFNKAYLVTMSAIGLCSVFILRMFILYAGQMVMA</sequence>